<reference evidence="3" key="1">
    <citation type="journal article" date="2019" name="Int. J. Syst. Evol. Microbiol.">
        <title>The Global Catalogue of Microorganisms (GCM) 10K type strain sequencing project: providing services to taxonomists for standard genome sequencing and annotation.</title>
        <authorList>
            <consortium name="The Broad Institute Genomics Platform"/>
            <consortium name="The Broad Institute Genome Sequencing Center for Infectious Disease"/>
            <person name="Wu L."/>
            <person name="Ma J."/>
        </authorList>
    </citation>
    <scope>NUCLEOTIDE SEQUENCE [LARGE SCALE GENOMIC DNA]</scope>
    <source>
        <strain evidence="3">KCTC 13193</strain>
    </source>
</reference>
<dbReference type="RefSeq" id="WP_390305787.1">
    <property type="nucleotide sequence ID" value="NZ_JBHRRZ010000015.1"/>
</dbReference>
<feature type="transmembrane region" description="Helical" evidence="1">
    <location>
        <begin position="34"/>
        <end position="55"/>
    </location>
</feature>
<proteinExistence type="predicted"/>
<keyword evidence="1" id="KW-0472">Membrane</keyword>
<evidence type="ECO:0000256" key="1">
    <source>
        <dbReference type="SAM" id="Phobius"/>
    </source>
</evidence>
<dbReference type="Pfam" id="PF06961">
    <property type="entry name" value="DUF1294"/>
    <property type="match status" value="1"/>
</dbReference>
<keyword evidence="1" id="KW-1133">Transmembrane helix</keyword>
<dbReference type="Proteomes" id="UP001595387">
    <property type="component" value="Unassembled WGS sequence"/>
</dbReference>
<comment type="caution">
    <text evidence="2">The sequence shown here is derived from an EMBL/GenBank/DDBJ whole genome shotgun (WGS) entry which is preliminary data.</text>
</comment>
<name>A0ABV7A6P1_9BACI</name>
<evidence type="ECO:0000313" key="2">
    <source>
        <dbReference type="EMBL" id="MFC2948613.1"/>
    </source>
</evidence>
<protein>
    <submittedName>
        <fullName evidence="2">DUF1294 domain-containing protein</fullName>
    </submittedName>
</protein>
<dbReference type="PIRSF" id="PIRSF002599">
    <property type="entry name" value="Cold_shock_A"/>
    <property type="match status" value="1"/>
</dbReference>
<sequence length="90" mass="10439">MDTFILLYLATVNVLTFVLMGIDKRKAVKRAYRISERTFWLLSLLGGAVGCYIGMKTYRHKTRHQSFMIGIPLVIILHFMVAVYLYYSLS</sequence>
<gene>
    <name evidence="2" type="ORF">ACFODW_09705</name>
</gene>
<keyword evidence="3" id="KW-1185">Reference proteome</keyword>
<dbReference type="InterPro" id="IPR012156">
    <property type="entry name" value="Cold_shock_CspA"/>
</dbReference>
<dbReference type="InterPro" id="IPR010718">
    <property type="entry name" value="DUF1294"/>
</dbReference>
<dbReference type="EMBL" id="JBHRRZ010000015">
    <property type="protein sequence ID" value="MFC2948613.1"/>
    <property type="molecule type" value="Genomic_DNA"/>
</dbReference>
<keyword evidence="1" id="KW-0812">Transmembrane</keyword>
<evidence type="ECO:0000313" key="3">
    <source>
        <dbReference type="Proteomes" id="UP001595387"/>
    </source>
</evidence>
<feature type="transmembrane region" description="Helical" evidence="1">
    <location>
        <begin position="67"/>
        <end position="87"/>
    </location>
</feature>
<organism evidence="2 3">
    <name type="scientific">Virgibacillus sediminis</name>
    <dbReference type="NCBI Taxonomy" id="202260"/>
    <lineage>
        <taxon>Bacteria</taxon>
        <taxon>Bacillati</taxon>
        <taxon>Bacillota</taxon>
        <taxon>Bacilli</taxon>
        <taxon>Bacillales</taxon>
        <taxon>Bacillaceae</taxon>
        <taxon>Virgibacillus</taxon>
    </lineage>
</organism>
<feature type="transmembrane region" description="Helical" evidence="1">
    <location>
        <begin position="6"/>
        <end position="22"/>
    </location>
</feature>
<accession>A0ABV7A6P1</accession>